<keyword evidence="2" id="KW-0472">Membrane</keyword>
<feature type="transmembrane region" description="Helical" evidence="2">
    <location>
        <begin position="197"/>
        <end position="220"/>
    </location>
</feature>
<evidence type="ECO:0000256" key="1">
    <source>
        <dbReference type="SAM" id="MobiDB-lite"/>
    </source>
</evidence>
<name>A0AAV4JD61_9GAST</name>
<comment type="caution">
    <text evidence="3">The sequence shown here is derived from an EMBL/GenBank/DDBJ whole genome shotgun (WGS) entry which is preliminary data.</text>
</comment>
<keyword evidence="2" id="KW-1133">Transmembrane helix</keyword>
<feature type="transmembrane region" description="Helical" evidence="2">
    <location>
        <begin position="6"/>
        <end position="39"/>
    </location>
</feature>
<organism evidence="3 4">
    <name type="scientific">Elysia marginata</name>
    <dbReference type="NCBI Taxonomy" id="1093978"/>
    <lineage>
        <taxon>Eukaryota</taxon>
        <taxon>Metazoa</taxon>
        <taxon>Spiralia</taxon>
        <taxon>Lophotrochozoa</taxon>
        <taxon>Mollusca</taxon>
        <taxon>Gastropoda</taxon>
        <taxon>Heterobranchia</taxon>
        <taxon>Euthyneura</taxon>
        <taxon>Panpulmonata</taxon>
        <taxon>Sacoglossa</taxon>
        <taxon>Placobranchoidea</taxon>
        <taxon>Plakobranchidae</taxon>
        <taxon>Elysia</taxon>
    </lineage>
</organism>
<reference evidence="3 4" key="1">
    <citation type="journal article" date="2021" name="Elife">
        <title>Chloroplast acquisition without the gene transfer in kleptoplastic sea slugs, Plakobranchus ocellatus.</title>
        <authorList>
            <person name="Maeda T."/>
            <person name="Takahashi S."/>
            <person name="Yoshida T."/>
            <person name="Shimamura S."/>
            <person name="Takaki Y."/>
            <person name="Nagai Y."/>
            <person name="Toyoda A."/>
            <person name="Suzuki Y."/>
            <person name="Arimoto A."/>
            <person name="Ishii H."/>
            <person name="Satoh N."/>
            <person name="Nishiyama T."/>
            <person name="Hasebe M."/>
            <person name="Maruyama T."/>
            <person name="Minagawa J."/>
            <person name="Obokata J."/>
            <person name="Shigenobu S."/>
        </authorList>
    </citation>
    <scope>NUCLEOTIDE SEQUENCE [LARGE SCALE GENOMIC DNA]</scope>
</reference>
<feature type="compositionally biased region" description="Polar residues" evidence="1">
    <location>
        <begin position="256"/>
        <end position="265"/>
    </location>
</feature>
<protein>
    <submittedName>
        <fullName evidence="3">Plasminogen</fullName>
    </submittedName>
</protein>
<evidence type="ECO:0000313" key="3">
    <source>
        <dbReference type="EMBL" id="GFS20763.1"/>
    </source>
</evidence>
<dbReference type="AlphaFoldDB" id="A0AAV4JD61"/>
<evidence type="ECO:0000256" key="2">
    <source>
        <dbReference type="SAM" id="Phobius"/>
    </source>
</evidence>
<keyword evidence="2" id="KW-0812">Transmembrane</keyword>
<feature type="compositionally biased region" description="Basic residues" evidence="1">
    <location>
        <begin position="358"/>
        <end position="367"/>
    </location>
</feature>
<sequence>MIAAAVVVAAATAVIVVVTVFVVVVVVLVAVIVVFVVVVEWQCRPKNENLDITDLVPRDSGVYACVVSWGADDTVKQNLTLGVFSLEVETEGPTRYVFEQQLTKMDCHSVTLGELFPDAVRYWLFNGTHTPTLPVTKASNRTCDVIRAVNKSMSGVWECQVLQQRTARVWATAWYNISVQDPPTGADRAFRNLQENWYTVVVAISVFFALLLIIFCFSAFKLKKIQDDVDEQFRDEREGWEDTLIKYGENGKINMNKRTPPSSRSGSKDEDDIDSKIKQKMENLFSVDGPQGDSGKKSMSNRKSETRPKSRSSKGDGGDGGHSEEKMGDSETEGSETTDTSDNLTGNNAYAQLGRNRTFNKTKKNTRKGREGQTRLLSFDGDSNENNRMCKRYETSKRALKFGKSLLAKHKDKDLPTVTTEDALSWLKLHSKSAKGKGRAPKLQTHQLSQPNPEAKIFNLNKKSNLVLEKQFDKPNTDASFDVTAGLEFGNTRAHSKKKVRSNEGSSIASCSKLQTNLISDSRGWPSPMQAETNRWFGSKTATHPRHPCAEYSLMNCSEYDENNTPKSLAENIVYSSSRPIVSLKPTRGNPATDFDRQVSIPSQWRSWLSASLSASKTAPWTNNQIVYTALPQNDDGHP</sequence>
<proteinExistence type="predicted"/>
<feature type="region of interest" description="Disordered" evidence="1">
    <location>
        <begin position="251"/>
        <end position="387"/>
    </location>
</feature>
<accession>A0AAV4JD61</accession>
<dbReference type="EMBL" id="BMAT01006836">
    <property type="protein sequence ID" value="GFS20763.1"/>
    <property type="molecule type" value="Genomic_DNA"/>
</dbReference>
<gene>
    <name evidence="3" type="ORF">ElyMa_003321700</name>
</gene>
<feature type="compositionally biased region" description="Basic and acidic residues" evidence="1">
    <location>
        <begin position="302"/>
        <end position="329"/>
    </location>
</feature>
<keyword evidence="4" id="KW-1185">Reference proteome</keyword>
<dbReference type="Proteomes" id="UP000762676">
    <property type="component" value="Unassembled WGS sequence"/>
</dbReference>
<evidence type="ECO:0000313" key="4">
    <source>
        <dbReference type="Proteomes" id="UP000762676"/>
    </source>
</evidence>